<dbReference type="EMBL" id="JADGIZ020000001">
    <property type="protein sequence ID" value="KAL2920231.1"/>
    <property type="molecule type" value="Genomic_DNA"/>
</dbReference>
<dbReference type="CDD" id="cd03796">
    <property type="entry name" value="GT4_PIG-A-like"/>
    <property type="match status" value="1"/>
</dbReference>
<name>A0ABR4NL27_9FUNG</name>
<dbReference type="PANTHER" id="PTHR45871">
    <property type="entry name" value="N-ACETYLGLUCOSAMINYL-PHOSPHATIDYLINOSITOL BIOSYNTHETIC PROTEIN"/>
    <property type="match status" value="1"/>
</dbReference>
<dbReference type="SUPFAM" id="SSF53756">
    <property type="entry name" value="UDP-Glycosyltransferase/glycogen phosphorylase"/>
    <property type="match status" value="1"/>
</dbReference>
<protein>
    <submittedName>
        <fullName evidence="3">Phosphatidylinositol N-acetylglucosaminyltransferase GPI3 subunit</fullName>
        <ecNumber evidence="3">2.4.1.198</ecNumber>
    </submittedName>
</protein>
<evidence type="ECO:0000313" key="3">
    <source>
        <dbReference type="EMBL" id="KAL2920231.1"/>
    </source>
</evidence>
<accession>A0ABR4NL27</accession>
<keyword evidence="1 3" id="KW-0808">Transferase</keyword>
<evidence type="ECO:0000256" key="1">
    <source>
        <dbReference type="ARBA" id="ARBA00022679"/>
    </source>
</evidence>
<dbReference type="EC" id="2.4.1.198" evidence="3"/>
<reference evidence="3 4" key="1">
    <citation type="submission" date="2023-09" db="EMBL/GenBank/DDBJ databases">
        <title>Pangenome analysis of Batrachochytrium dendrobatidis and related Chytrids.</title>
        <authorList>
            <person name="Yacoub M.N."/>
            <person name="Stajich J.E."/>
            <person name="James T.Y."/>
        </authorList>
    </citation>
    <scope>NUCLEOTIDE SEQUENCE [LARGE SCALE GENOMIC DNA]</scope>
    <source>
        <strain evidence="3 4">JEL0888</strain>
    </source>
</reference>
<dbReference type="InterPro" id="IPR039507">
    <property type="entry name" value="PIG-A/GPI3"/>
</dbReference>
<dbReference type="PANTHER" id="PTHR45871:SF1">
    <property type="entry name" value="PHOSPHATIDYLINOSITOL N-ACETYLGLUCOSAMINYLTRANSFERASE SUBUNIT A"/>
    <property type="match status" value="1"/>
</dbReference>
<dbReference type="Gene3D" id="3.40.50.2000">
    <property type="entry name" value="Glycogen Phosphorylase B"/>
    <property type="match status" value="2"/>
</dbReference>
<sequence length="431" mass="47990">MVSDFFYPNMGGVEGHIYHLSQRLARRGHKVVVVTHRYGGRVGVRYLTSGVKVYHVPHWLVHDQVSLPTLYGFFPLFRYIVVRESIDVVHGHQAFSAMCHEAILHARTMGLRAVFTDHSLFGFEDTSSILTNKLLKFTLSDIDHVICVSHTSKENTVLRASLNPLHVSVIPNAVVCAEFTPDPSMRDPKKSKAGYFASVVAPADSFRHVRLVNSVTIVVASRLVYRKGIDLLVAVIPAICQEFPQVQFVIGGDGPKRVELEQMRERFVLQDRVQLLGAVNHSDVRDLLCQGHIFLNTSLTEAFCIAIVEAASCGLLVVSTRVGGVPEVLPDDMIMFANPEEGDIIRAMRAAIGTIKENAVDPFEIHRRVSNMYSWTDVAARAEEVYRCAMEMPAVGLAERLLRYNGCGVFAGKLAAMIMAVDFIIWMLLDE</sequence>
<dbReference type="Pfam" id="PF13692">
    <property type="entry name" value="Glyco_trans_1_4"/>
    <property type="match status" value="1"/>
</dbReference>
<comment type="caution">
    <text evidence="3">The sequence shown here is derived from an EMBL/GenBank/DDBJ whole genome shotgun (WGS) entry which is preliminary data.</text>
</comment>
<organism evidence="3 4">
    <name type="scientific">Polyrhizophydium stewartii</name>
    <dbReference type="NCBI Taxonomy" id="2732419"/>
    <lineage>
        <taxon>Eukaryota</taxon>
        <taxon>Fungi</taxon>
        <taxon>Fungi incertae sedis</taxon>
        <taxon>Chytridiomycota</taxon>
        <taxon>Chytridiomycota incertae sedis</taxon>
        <taxon>Chytridiomycetes</taxon>
        <taxon>Rhizophydiales</taxon>
        <taxon>Rhizophydiales incertae sedis</taxon>
        <taxon>Polyrhizophydium</taxon>
    </lineage>
</organism>
<keyword evidence="4" id="KW-1185">Reference proteome</keyword>
<feature type="domain" description="PIGA GPI anchor biosynthesis" evidence="2">
    <location>
        <begin position="36"/>
        <end position="125"/>
    </location>
</feature>
<dbReference type="Proteomes" id="UP001527925">
    <property type="component" value="Unassembled WGS sequence"/>
</dbReference>
<dbReference type="GO" id="GO:0017176">
    <property type="term" value="F:phosphatidylinositol N-acetylglucosaminyltransferase activity"/>
    <property type="evidence" value="ECO:0007669"/>
    <property type="project" value="UniProtKB-EC"/>
</dbReference>
<evidence type="ECO:0000313" key="4">
    <source>
        <dbReference type="Proteomes" id="UP001527925"/>
    </source>
</evidence>
<gene>
    <name evidence="3" type="primary">SPT14</name>
    <name evidence="3" type="ORF">HK105_200299</name>
</gene>
<dbReference type="InterPro" id="IPR013234">
    <property type="entry name" value="PIGA_GPI_anchor_biosynthesis"/>
</dbReference>
<evidence type="ECO:0000259" key="2">
    <source>
        <dbReference type="Pfam" id="PF08288"/>
    </source>
</evidence>
<keyword evidence="3" id="KW-0328">Glycosyltransferase</keyword>
<proteinExistence type="predicted"/>
<dbReference type="Pfam" id="PF08288">
    <property type="entry name" value="PIGA"/>
    <property type="match status" value="1"/>
</dbReference>